<dbReference type="GO" id="GO:0009306">
    <property type="term" value="P:protein secretion"/>
    <property type="evidence" value="ECO:0007669"/>
    <property type="project" value="InterPro"/>
</dbReference>
<dbReference type="AlphaFoldDB" id="A0A5C5WGH9"/>
<dbReference type="OrthoDB" id="260436at2"/>
<keyword evidence="9 10" id="KW-0472">Membrane</keyword>
<accession>A0A5C5WGH9</accession>
<protein>
    <submittedName>
        <fullName evidence="12">General secretion pathway protein K</fullName>
    </submittedName>
</protein>
<feature type="transmembrane region" description="Helical" evidence="10">
    <location>
        <begin position="20"/>
        <end position="37"/>
    </location>
</feature>
<dbReference type="Proteomes" id="UP000317243">
    <property type="component" value="Unassembled WGS sequence"/>
</dbReference>
<dbReference type="InterPro" id="IPR005628">
    <property type="entry name" value="GspK"/>
</dbReference>
<organism evidence="12 13">
    <name type="scientific">Thalassoglobus neptunius</name>
    <dbReference type="NCBI Taxonomy" id="1938619"/>
    <lineage>
        <taxon>Bacteria</taxon>
        <taxon>Pseudomonadati</taxon>
        <taxon>Planctomycetota</taxon>
        <taxon>Planctomycetia</taxon>
        <taxon>Planctomycetales</taxon>
        <taxon>Planctomycetaceae</taxon>
        <taxon>Thalassoglobus</taxon>
    </lineage>
</organism>
<evidence type="ECO:0000256" key="10">
    <source>
        <dbReference type="SAM" id="Phobius"/>
    </source>
</evidence>
<evidence type="ECO:0000256" key="4">
    <source>
        <dbReference type="ARBA" id="ARBA00022475"/>
    </source>
</evidence>
<evidence type="ECO:0000256" key="6">
    <source>
        <dbReference type="ARBA" id="ARBA00022692"/>
    </source>
</evidence>
<gene>
    <name evidence="12" type="ORF">KOR42_38400</name>
</gene>
<comment type="caution">
    <text evidence="12">The sequence shown here is derived from an EMBL/GenBank/DDBJ whole genome shotgun (WGS) entry which is preliminary data.</text>
</comment>
<name>A0A5C5WGH9_9PLAN</name>
<reference evidence="12 13" key="1">
    <citation type="submission" date="2019-02" db="EMBL/GenBank/DDBJ databases">
        <title>Deep-cultivation of Planctomycetes and their phenomic and genomic characterization uncovers novel biology.</title>
        <authorList>
            <person name="Wiegand S."/>
            <person name="Jogler M."/>
            <person name="Boedeker C."/>
            <person name="Pinto D."/>
            <person name="Vollmers J."/>
            <person name="Rivas-Marin E."/>
            <person name="Kohn T."/>
            <person name="Peeters S.H."/>
            <person name="Heuer A."/>
            <person name="Rast P."/>
            <person name="Oberbeckmann S."/>
            <person name="Bunk B."/>
            <person name="Jeske O."/>
            <person name="Meyerdierks A."/>
            <person name="Storesund J.E."/>
            <person name="Kallscheuer N."/>
            <person name="Luecker S."/>
            <person name="Lage O.M."/>
            <person name="Pohl T."/>
            <person name="Merkel B.J."/>
            <person name="Hornburger P."/>
            <person name="Mueller R.-W."/>
            <person name="Bruemmer F."/>
            <person name="Labrenz M."/>
            <person name="Spormann A.M."/>
            <person name="Op Den Camp H."/>
            <person name="Overmann J."/>
            <person name="Amann R."/>
            <person name="Jetten M.S.M."/>
            <person name="Mascher T."/>
            <person name="Medema M.H."/>
            <person name="Devos D.P."/>
            <person name="Kaster A.-K."/>
            <person name="Ovreas L."/>
            <person name="Rohde M."/>
            <person name="Galperin M.Y."/>
            <person name="Jogler C."/>
        </authorList>
    </citation>
    <scope>NUCLEOTIDE SEQUENCE [LARGE SCALE GENOMIC DNA]</scope>
    <source>
        <strain evidence="12 13">KOR42</strain>
    </source>
</reference>
<evidence type="ECO:0000259" key="11">
    <source>
        <dbReference type="Pfam" id="PF21687"/>
    </source>
</evidence>
<dbReference type="Gene3D" id="1.10.40.60">
    <property type="entry name" value="EpsJ-like"/>
    <property type="match status" value="1"/>
</dbReference>
<keyword evidence="7" id="KW-0653">Protein transport</keyword>
<comment type="subcellular location">
    <subcellularLocation>
        <location evidence="1">Cell inner membrane</location>
    </subcellularLocation>
</comment>
<evidence type="ECO:0000256" key="2">
    <source>
        <dbReference type="ARBA" id="ARBA00007246"/>
    </source>
</evidence>
<keyword evidence="4" id="KW-1003">Cell membrane</keyword>
<sequence>MMKSLHQFEQRTTNREGSALIVVLVVIVMLSLGAYTFSELMITEYQAADTYGRQVRAQLWAESGVEYVTTLLTPDGGGFDNNLYDNSSLFHMAMDSDGGFAIVAPLENYTSTAATGQTTSSGLRFGLVDECAKLNVNVLAKFDPESGFGRDLLLGLPNMTEDVADAILDWIDEDDEPREFGAEADSYSLVIPRNGPISSLEELLLVMGVDPFLMYGEDGNRNGVLDPNEDDADQSLPYDNADGVLDLGWSAHLTVSSKEGNFRHAYDRFGEERLNVNEPLLTDLYDLLEEEYGTDIATFITAYRLKGPATDETLGVDLDDIAMEVLVPDENPLIGFGDSESTGDLATDEALADAAEGVADALFSGDGGAVTRGGMDLTEGASTEINSLFELIDAEVVVEIEGRETTLTSPWTSDPGLLQESLPDLMDSLTVTTQSEIIGRLNINQARPEVLMGIPGIPEDLPGLIVATRERLANDSSQLATSGWLLTRGLVDLETMRLLDGFITTRGDVMSMQVIGYADRGGPITRIEAVVDASQEIPQVISQRVLTELGPGYRRDQLPAFGQDANP</sequence>
<dbReference type="SUPFAM" id="SSF158544">
    <property type="entry name" value="GspK insert domain-like"/>
    <property type="match status" value="1"/>
</dbReference>
<feature type="domain" description="T2SS protein K first SAM-like" evidence="11">
    <location>
        <begin position="133"/>
        <end position="212"/>
    </location>
</feature>
<dbReference type="PANTHER" id="PTHR38831:SF2">
    <property type="entry name" value="TYPE II SECRETION SYSTEM PROTEIN K"/>
    <property type="match status" value="1"/>
</dbReference>
<keyword evidence="13" id="KW-1185">Reference proteome</keyword>
<dbReference type="InterPro" id="IPR038072">
    <property type="entry name" value="GspK_central_sf"/>
</dbReference>
<dbReference type="EMBL" id="SIHI01000017">
    <property type="protein sequence ID" value="TWT49888.1"/>
    <property type="molecule type" value="Genomic_DNA"/>
</dbReference>
<dbReference type="InterPro" id="IPR049031">
    <property type="entry name" value="T2SSK_SAM-like_1st"/>
</dbReference>
<evidence type="ECO:0000256" key="8">
    <source>
        <dbReference type="ARBA" id="ARBA00022989"/>
    </source>
</evidence>
<dbReference type="GO" id="GO:0005886">
    <property type="term" value="C:plasma membrane"/>
    <property type="evidence" value="ECO:0007669"/>
    <property type="project" value="UniProtKB-SubCell"/>
</dbReference>
<evidence type="ECO:0000256" key="9">
    <source>
        <dbReference type="ARBA" id="ARBA00023136"/>
    </source>
</evidence>
<evidence type="ECO:0000313" key="13">
    <source>
        <dbReference type="Proteomes" id="UP000317243"/>
    </source>
</evidence>
<keyword evidence="6 10" id="KW-0812">Transmembrane</keyword>
<proteinExistence type="inferred from homology"/>
<dbReference type="PANTHER" id="PTHR38831">
    <property type="entry name" value="TYPE II SECRETION SYSTEM PROTEIN K"/>
    <property type="match status" value="1"/>
</dbReference>
<evidence type="ECO:0000256" key="7">
    <source>
        <dbReference type="ARBA" id="ARBA00022927"/>
    </source>
</evidence>
<keyword evidence="3" id="KW-0813">Transport</keyword>
<evidence type="ECO:0000256" key="5">
    <source>
        <dbReference type="ARBA" id="ARBA00022519"/>
    </source>
</evidence>
<dbReference type="Pfam" id="PF21687">
    <property type="entry name" value="T2SSK_1st"/>
    <property type="match status" value="1"/>
</dbReference>
<evidence type="ECO:0000313" key="12">
    <source>
        <dbReference type="EMBL" id="TWT49888.1"/>
    </source>
</evidence>
<evidence type="ECO:0000256" key="3">
    <source>
        <dbReference type="ARBA" id="ARBA00022448"/>
    </source>
</evidence>
<dbReference type="RefSeq" id="WP_146511263.1">
    <property type="nucleotide sequence ID" value="NZ_SIHI01000017.1"/>
</dbReference>
<keyword evidence="5" id="KW-0997">Cell inner membrane</keyword>
<keyword evidence="8 10" id="KW-1133">Transmembrane helix</keyword>
<comment type="similarity">
    <text evidence="2">Belongs to the GSP K family.</text>
</comment>
<evidence type="ECO:0000256" key="1">
    <source>
        <dbReference type="ARBA" id="ARBA00004533"/>
    </source>
</evidence>